<protein>
    <submittedName>
        <fullName evidence="1">Ribosome maturation factor RimP</fullName>
    </submittedName>
</protein>
<keyword evidence="2" id="KW-1185">Reference proteome</keyword>
<organism evidence="1 2">
    <name type="scientific">Candidatus Epulonipiscium fishelsonii</name>
    <dbReference type="NCBI Taxonomy" id="77094"/>
    <lineage>
        <taxon>Bacteria</taxon>
        <taxon>Bacillati</taxon>
        <taxon>Bacillota</taxon>
        <taxon>Clostridia</taxon>
        <taxon>Lachnospirales</taxon>
        <taxon>Lachnospiraceae</taxon>
        <taxon>Candidatus Epulonipiscium</taxon>
    </lineage>
</organism>
<comment type="caution">
    <text evidence="1">The sequence shown here is derived from an EMBL/GenBank/DDBJ whole genome shotgun (WGS) entry which is preliminary data.</text>
</comment>
<dbReference type="Proteomes" id="UP000188637">
    <property type="component" value="Unassembled WGS sequence"/>
</dbReference>
<gene>
    <name evidence="1" type="ORF">AN640_06180</name>
</gene>
<sequence length="161" mass="18556">MNTVQTVTKYIEPIINELNFELVDLEFIKQGSTYYLRLYIDKDGGITIDDCQIASRKVEVVLDEKDPIKDPYMLEVSSPGLDRVIKKDMDFIKFADRIVDVKLYKTISSKLGKQKHIQAKLIKKIKDEKTSEDILVLELEDGELLNIDFKNIASVRLAILF</sequence>
<evidence type="ECO:0000313" key="2">
    <source>
        <dbReference type="Proteomes" id="UP000188637"/>
    </source>
</evidence>
<proteinExistence type="predicted"/>
<reference evidence="1" key="1">
    <citation type="submission" date="2016-08" db="EMBL/GenBank/DDBJ databases">
        <authorList>
            <person name="Ngugi D.K."/>
            <person name="Miyake S."/>
            <person name="Stingl U."/>
        </authorList>
    </citation>
    <scope>NUCLEOTIDE SEQUENCE</scope>
    <source>
        <strain evidence="1">SCG-D08WGA-EpuloA1</strain>
    </source>
</reference>
<dbReference type="EMBL" id="LJHD01000137">
    <property type="protein sequence ID" value="ONI43713.1"/>
    <property type="molecule type" value="Genomic_DNA"/>
</dbReference>
<accession>A0ACC8XHF3</accession>
<evidence type="ECO:0000313" key="1">
    <source>
        <dbReference type="EMBL" id="ONI43713.1"/>
    </source>
</evidence>
<name>A0ACC8XHF3_9FIRM</name>